<dbReference type="RefSeq" id="XP_044285720.1">
    <property type="nucleotide sequence ID" value="XM_044429785.1"/>
</dbReference>
<dbReference type="CDD" id="cd03593">
    <property type="entry name" value="CLECT_NK_receptors_like"/>
    <property type="match status" value="1"/>
</dbReference>
<dbReference type="SMART" id="SM00034">
    <property type="entry name" value="CLECT"/>
    <property type="match status" value="1"/>
</dbReference>
<dbReference type="Pfam" id="PF00059">
    <property type="entry name" value="Lectin_C"/>
    <property type="match status" value="1"/>
</dbReference>
<dbReference type="GeneID" id="123023293"/>
<feature type="domain" description="C-type lectin" evidence="6">
    <location>
        <begin position="102"/>
        <end position="204"/>
    </location>
</feature>
<dbReference type="InterPro" id="IPR016187">
    <property type="entry name" value="CTDL_fold"/>
</dbReference>
<accession>A0A8D2L731</accession>
<protein>
    <recommendedName>
        <fullName evidence="6">C-type lectin domain-containing protein</fullName>
    </recommendedName>
</protein>
<evidence type="ECO:0000256" key="3">
    <source>
        <dbReference type="ARBA" id="ARBA00022525"/>
    </source>
</evidence>
<keyword evidence="8" id="KW-1185">Reference proteome</keyword>
<evidence type="ECO:0000313" key="8">
    <source>
        <dbReference type="Proteomes" id="UP000694545"/>
    </source>
</evidence>
<evidence type="ECO:0000259" key="6">
    <source>
        <dbReference type="PROSITE" id="PS50041"/>
    </source>
</evidence>
<dbReference type="SUPFAM" id="SSF56436">
    <property type="entry name" value="C-type lectin-like"/>
    <property type="match status" value="1"/>
</dbReference>
<feature type="transmembrane region" description="Helical" evidence="5">
    <location>
        <begin position="54"/>
        <end position="75"/>
    </location>
</feature>
<dbReference type="OMA" id="CAFLARD"/>
<comment type="subcellular location">
    <subcellularLocation>
        <location evidence="1">Cell membrane</location>
        <topology evidence="1">Single-pass type II membrane protein</topology>
    </subcellularLocation>
    <subcellularLocation>
        <location evidence="2">Secreted</location>
    </subcellularLocation>
</comment>
<evidence type="ECO:0000313" key="7">
    <source>
        <dbReference type="Ensembl" id="ENSVKKP00000017819.1"/>
    </source>
</evidence>
<reference evidence="7" key="2">
    <citation type="submission" date="2025-09" db="UniProtKB">
        <authorList>
            <consortium name="Ensembl"/>
        </authorList>
    </citation>
    <scope>IDENTIFICATION</scope>
</reference>
<dbReference type="GO" id="GO:0005576">
    <property type="term" value="C:extracellular region"/>
    <property type="evidence" value="ECO:0007669"/>
    <property type="project" value="UniProtKB-SubCell"/>
</dbReference>
<dbReference type="InterPro" id="IPR016186">
    <property type="entry name" value="C-type_lectin-like/link_sf"/>
</dbReference>
<dbReference type="PANTHER" id="PTHR45710">
    <property type="entry name" value="C-TYPE LECTIN DOMAIN-CONTAINING PROTEIN 180"/>
    <property type="match status" value="1"/>
</dbReference>
<evidence type="ECO:0000256" key="1">
    <source>
        <dbReference type="ARBA" id="ARBA00004401"/>
    </source>
</evidence>
<dbReference type="KEGG" id="vko:123023293"/>
<dbReference type="InterPro" id="IPR033992">
    <property type="entry name" value="NKR-like_CTLD"/>
</dbReference>
<dbReference type="AlphaFoldDB" id="A0A8D2L731"/>
<proteinExistence type="predicted"/>
<name>A0A8D2L731_VARKO</name>
<dbReference type="InterPro" id="IPR050828">
    <property type="entry name" value="C-type_lectin/matrix_domain"/>
</dbReference>
<keyword evidence="3" id="KW-0964">Secreted</keyword>
<dbReference type="PROSITE" id="PS50041">
    <property type="entry name" value="C_TYPE_LECTIN_2"/>
    <property type="match status" value="1"/>
</dbReference>
<keyword evidence="4" id="KW-0430">Lectin</keyword>
<dbReference type="InterPro" id="IPR001304">
    <property type="entry name" value="C-type_lectin-like"/>
</dbReference>
<keyword evidence="5" id="KW-0472">Membrane</keyword>
<organism evidence="7 8">
    <name type="scientific">Varanus komodoensis</name>
    <name type="common">Komodo dragon</name>
    <dbReference type="NCBI Taxonomy" id="61221"/>
    <lineage>
        <taxon>Eukaryota</taxon>
        <taxon>Metazoa</taxon>
        <taxon>Chordata</taxon>
        <taxon>Craniata</taxon>
        <taxon>Vertebrata</taxon>
        <taxon>Euteleostomi</taxon>
        <taxon>Lepidosauria</taxon>
        <taxon>Squamata</taxon>
        <taxon>Bifurcata</taxon>
        <taxon>Unidentata</taxon>
        <taxon>Episquamata</taxon>
        <taxon>Toxicofera</taxon>
        <taxon>Anguimorpha</taxon>
        <taxon>Paleoanguimorpha</taxon>
        <taxon>Varanoidea</taxon>
        <taxon>Varanidae</taxon>
        <taxon>Varanus</taxon>
    </lineage>
</organism>
<dbReference type="Ensembl" id="ENSVKKT00000018267.1">
    <property type="protein sequence ID" value="ENSVKKP00000017819.1"/>
    <property type="gene ID" value="ENSVKKG00000012175.1"/>
</dbReference>
<dbReference type="Proteomes" id="UP000694545">
    <property type="component" value="Unplaced"/>
</dbReference>
<keyword evidence="5" id="KW-1133">Transmembrane helix</keyword>
<keyword evidence="5" id="KW-0812">Transmembrane</keyword>
<sequence length="218" mass="24279">MANKGTPETDPRERTNFIPRVGKEEKEKGTVCDRAVSKIKALAGEITFLRVIAFLYRVVILFLLIGIGIAVAMAAKMIQQLTLHMNSAATCGPPCPRYWIGYEGKCYFFSKEKRNWTYSQKFCSLHNATLVKIEGEELEIVMRLIGKDLYWIGLQKHPGKPWTWSDGANSVMEVSGEGGDCAYLDNDARAISSGCHTKLPWICSKPAAYTIPSNTPDP</sequence>
<evidence type="ECO:0000256" key="2">
    <source>
        <dbReference type="ARBA" id="ARBA00004613"/>
    </source>
</evidence>
<dbReference type="OrthoDB" id="8935730at2759"/>
<reference evidence="7" key="1">
    <citation type="submission" date="2025-08" db="UniProtKB">
        <authorList>
            <consortium name="Ensembl"/>
        </authorList>
    </citation>
    <scope>IDENTIFICATION</scope>
</reference>
<evidence type="ECO:0000256" key="4">
    <source>
        <dbReference type="ARBA" id="ARBA00022734"/>
    </source>
</evidence>
<dbReference type="PANTHER" id="PTHR45710:SF35">
    <property type="entry name" value="C-TYPE LECTIN DOMAIN FAMILY 2 MEMBER D"/>
    <property type="match status" value="1"/>
</dbReference>
<evidence type="ECO:0000256" key="5">
    <source>
        <dbReference type="SAM" id="Phobius"/>
    </source>
</evidence>
<dbReference type="GO" id="GO:0005886">
    <property type="term" value="C:plasma membrane"/>
    <property type="evidence" value="ECO:0007669"/>
    <property type="project" value="UniProtKB-SubCell"/>
</dbReference>
<dbReference type="Gene3D" id="3.10.100.10">
    <property type="entry name" value="Mannose-Binding Protein A, subunit A"/>
    <property type="match status" value="1"/>
</dbReference>
<dbReference type="GO" id="GO:0030246">
    <property type="term" value="F:carbohydrate binding"/>
    <property type="evidence" value="ECO:0007669"/>
    <property type="project" value="UniProtKB-KW"/>
</dbReference>
<gene>
    <name evidence="7" type="primary">LOC123023293</name>
</gene>